<reference evidence="3" key="2">
    <citation type="journal article" date="2023" name="Commun. Biol.">
        <title>Intrasexual cuticular hydrocarbon dimorphism in a wasp sheds light on hydrocarbon biosynthesis genes in Hymenoptera.</title>
        <authorList>
            <person name="Moris V.C."/>
            <person name="Podsiadlowski L."/>
            <person name="Martin S."/>
            <person name="Oeyen J.P."/>
            <person name="Donath A."/>
            <person name="Petersen M."/>
            <person name="Wilbrandt J."/>
            <person name="Misof B."/>
            <person name="Liedtke D."/>
            <person name="Thamm M."/>
            <person name="Scheiner R."/>
            <person name="Schmitt T."/>
            <person name="Niehuis O."/>
        </authorList>
    </citation>
    <scope>NUCLEOTIDE SEQUENCE</scope>
    <source>
        <strain evidence="3">GBR_01_08_01A</strain>
    </source>
</reference>
<keyword evidence="2" id="KW-0732">Signal</keyword>
<feature type="chain" id="PRO_5042290332" description="SEA domain-containing protein" evidence="2">
    <location>
        <begin position="18"/>
        <end position="188"/>
    </location>
</feature>
<sequence>MKAVWWLVSFLMTPVLAGLQSGTVTRGGSGIKIGTSDRGTMTSRGYGTRGSSGVRIGEGRLSNSTRQRAYTTTTTTTTTTTAMAPSRFTYAPQSSVGNDYNISYLKVGMMVPYKSFGVRDYTKAVTTAINTLQKSTRGPKLGLFQRYDIHVKISMKELTPSPTTLAESSLAGYGTSRIKIYKKCTREK</sequence>
<organism evidence="3 4">
    <name type="scientific">Odynerus spinipes</name>
    <dbReference type="NCBI Taxonomy" id="1348599"/>
    <lineage>
        <taxon>Eukaryota</taxon>
        <taxon>Metazoa</taxon>
        <taxon>Ecdysozoa</taxon>
        <taxon>Arthropoda</taxon>
        <taxon>Hexapoda</taxon>
        <taxon>Insecta</taxon>
        <taxon>Pterygota</taxon>
        <taxon>Neoptera</taxon>
        <taxon>Endopterygota</taxon>
        <taxon>Hymenoptera</taxon>
        <taxon>Apocrita</taxon>
        <taxon>Aculeata</taxon>
        <taxon>Vespoidea</taxon>
        <taxon>Vespidae</taxon>
        <taxon>Eumeninae</taxon>
        <taxon>Odynerus</taxon>
    </lineage>
</organism>
<feature type="signal peptide" evidence="2">
    <location>
        <begin position="1"/>
        <end position="17"/>
    </location>
</feature>
<name>A0AAD9RTH4_9HYME</name>
<protein>
    <recommendedName>
        <fullName evidence="5">SEA domain-containing protein</fullName>
    </recommendedName>
</protein>
<gene>
    <name evidence="3" type="ORF">KPH14_010190</name>
</gene>
<dbReference type="Proteomes" id="UP001258017">
    <property type="component" value="Unassembled WGS sequence"/>
</dbReference>
<dbReference type="EMBL" id="JAIFRP010000021">
    <property type="protein sequence ID" value="KAK2585551.1"/>
    <property type="molecule type" value="Genomic_DNA"/>
</dbReference>
<keyword evidence="4" id="KW-1185">Reference proteome</keyword>
<reference evidence="3" key="1">
    <citation type="submission" date="2021-08" db="EMBL/GenBank/DDBJ databases">
        <authorList>
            <person name="Misof B."/>
            <person name="Oliver O."/>
            <person name="Podsiadlowski L."/>
            <person name="Donath A."/>
            <person name="Peters R."/>
            <person name="Mayer C."/>
            <person name="Rust J."/>
            <person name="Gunkel S."/>
            <person name="Lesny P."/>
            <person name="Martin S."/>
            <person name="Oeyen J.P."/>
            <person name="Petersen M."/>
            <person name="Panagiotis P."/>
            <person name="Wilbrandt J."/>
            <person name="Tanja T."/>
        </authorList>
    </citation>
    <scope>NUCLEOTIDE SEQUENCE</scope>
    <source>
        <strain evidence="3">GBR_01_08_01A</strain>
        <tissue evidence="3">Thorax + abdomen</tissue>
    </source>
</reference>
<evidence type="ECO:0000313" key="3">
    <source>
        <dbReference type="EMBL" id="KAK2585551.1"/>
    </source>
</evidence>
<feature type="region of interest" description="Disordered" evidence="1">
    <location>
        <begin position="27"/>
        <end position="58"/>
    </location>
</feature>
<accession>A0AAD9RTH4</accession>
<evidence type="ECO:0000313" key="4">
    <source>
        <dbReference type="Proteomes" id="UP001258017"/>
    </source>
</evidence>
<evidence type="ECO:0000256" key="1">
    <source>
        <dbReference type="SAM" id="MobiDB-lite"/>
    </source>
</evidence>
<comment type="caution">
    <text evidence="3">The sequence shown here is derived from an EMBL/GenBank/DDBJ whole genome shotgun (WGS) entry which is preliminary data.</text>
</comment>
<evidence type="ECO:0008006" key="5">
    <source>
        <dbReference type="Google" id="ProtNLM"/>
    </source>
</evidence>
<dbReference type="AlphaFoldDB" id="A0AAD9RTH4"/>
<feature type="compositionally biased region" description="Low complexity" evidence="1">
    <location>
        <begin position="38"/>
        <end position="53"/>
    </location>
</feature>
<evidence type="ECO:0000256" key="2">
    <source>
        <dbReference type="SAM" id="SignalP"/>
    </source>
</evidence>
<proteinExistence type="predicted"/>